<organism evidence="1">
    <name type="scientific">viral metagenome</name>
    <dbReference type="NCBI Taxonomy" id="1070528"/>
    <lineage>
        <taxon>unclassified sequences</taxon>
        <taxon>metagenomes</taxon>
        <taxon>organismal metagenomes</taxon>
    </lineage>
</organism>
<reference evidence="1" key="1">
    <citation type="journal article" date="2020" name="Nature">
        <title>Giant virus diversity and host interactions through global metagenomics.</title>
        <authorList>
            <person name="Schulz F."/>
            <person name="Roux S."/>
            <person name="Paez-Espino D."/>
            <person name="Jungbluth S."/>
            <person name="Walsh D.A."/>
            <person name="Denef V.J."/>
            <person name="McMahon K.D."/>
            <person name="Konstantinidis K.T."/>
            <person name="Eloe-Fadrosh E.A."/>
            <person name="Kyrpides N.C."/>
            <person name="Woyke T."/>
        </authorList>
    </citation>
    <scope>NUCLEOTIDE SEQUENCE</scope>
    <source>
        <strain evidence="1">GVMAG-M-3300023184-72</strain>
    </source>
</reference>
<dbReference type="InterPro" id="IPR027417">
    <property type="entry name" value="P-loop_NTPase"/>
</dbReference>
<sequence length="138" mass="16394">MDYNTLHYISILGNQYVGKSEIIKNITSDKHLHPLLPTFNKDTTLIKINNKFYNYKISHWFVFKPYKNIKRIAYIVVNTSIVDSVTSIQFWFNKIRSNNTDIYIILINKDKDFPTNLILLHHVIQFCTFNKIKLININ</sequence>
<proteinExistence type="predicted"/>
<dbReference type="Gene3D" id="3.40.50.300">
    <property type="entry name" value="P-loop containing nucleotide triphosphate hydrolases"/>
    <property type="match status" value="1"/>
</dbReference>
<dbReference type="EMBL" id="MN740161">
    <property type="protein sequence ID" value="QHT91005.1"/>
    <property type="molecule type" value="Genomic_DNA"/>
</dbReference>
<evidence type="ECO:0000313" key="1">
    <source>
        <dbReference type="EMBL" id="QHT91005.1"/>
    </source>
</evidence>
<name>A0A6C0IEW5_9ZZZZ</name>
<accession>A0A6C0IEW5</accession>
<dbReference type="SUPFAM" id="SSF52540">
    <property type="entry name" value="P-loop containing nucleoside triphosphate hydrolases"/>
    <property type="match status" value="1"/>
</dbReference>
<dbReference type="AlphaFoldDB" id="A0A6C0IEW5"/>
<protein>
    <submittedName>
        <fullName evidence="1">Uncharacterized protein</fullName>
    </submittedName>
</protein>